<evidence type="ECO:0000313" key="2">
    <source>
        <dbReference type="EMBL" id="KAG6511161.1"/>
    </source>
</evidence>
<dbReference type="Pfam" id="PF25598">
    <property type="entry name" value="ARM_PUB"/>
    <property type="match status" value="1"/>
</dbReference>
<proteinExistence type="predicted"/>
<reference evidence="2 3" key="1">
    <citation type="submission" date="2020-08" db="EMBL/GenBank/DDBJ databases">
        <title>Plant Genome Project.</title>
        <authorList>
            <person name="Zhang R.-G."/>
        </authorList>
    </citation>
    <scope>NUCLEOTIDE SEQUENCE [LARGE SCALE GENOMIC DNA]</scope>
    <source>
        <tissue evidence="2">Rhizome</tissue>
    </source>
</reference>
<dbReference type="Proteomes" id="UP000734854">
    <property type="component" value="Unassembled WGS sequence"/>
</dbReference>
<sequence>MKIQMKLEETKINRKETGVILYEEHNNAKAGGAFSQDCNEFRANQLPGEDYKYDEMPQAVHDPCLLEKSMKQTMLQGDKEVSRNEKIERILANPANPDVSASSDILNIDSDARGSLLFKDLDAHPENDDDLELQLAKDATHIDNVGPLKFTSNFKKTEDNESGRMEDICNTWHVGETSWTCSPVGTFLALYSKCWWRFPLQHHHQQQAAPEPERISPALDPYAAASFNLAEAFRAAELQFASGARLPALRLLEKFLAPDASPTPITCPPAVMSGVVAALRDQTSARPAAKVLLALLLSEHNRRAAVDAGASSAAVEAVAASGPAGVTAERALAALELLCTVPDGAEEVRGHSAAAAALAGAVEGMSGRGRECAIGVMAAIYGGADARDVPPEVGRAVVAAMQGECSARGRRKGAQLLRALQENGRLNIPTDTAIGQP</sequence>
<protein>
    <recommendedName>
        <fullName evidence="1">U-box domain-containing protein</fullName>
    </recommendedName>
</protein>
<keyword evidence="3" id="KW-1185">Reference proteome</keyword>
<evidence type="ECO:0000313" key="3">
    <source>
        <dbReference type="Proteomes" id="UP000734854"/>
    </source>
</evidence>
<comment type="caution">
    <text evidence="2">The sequence shown here is derived from an EMBL/GenBank/DDBJ whole genome shotgun (WGS) entry which is preliminary data.</text>
</comment>
<dbReference type="InterPro" id="IPR058678">
    <property type="entry name" value="ARM_PUB"/>
</dbReference>
<gene>
    <name evidence="2" type="ORF">ZIOFF_029216</name>
</gene>
<dbReference type="AlphaFoldDB" id="A0A8J5GWB8"/>
<organism evidence="2 3">
    <name type="scientific">Zingiber officinale</name>
    <name type="common">Ginger</name>
    <name type="synonym">Amomum zingiber</name>
    <dbReference type="NCBI Taxonomy" id="94328"/>
    <lineage>
        <taxon>Eukaryota</taxon>
        <taxon>Viridiplantae</taxon>
        <taxon>Streptophyta</taxon>
        <taxon>Embryophyta</taxon>
        <taxon>Tracheophyta</taxon>
        <taxon>Spermatophyta</taxon>
        <taxon>Magnoliopsida</taxon>
        <taxon>Liliopsida</taxon>
        <taxon>Zingiberales</taxon>
        <taxon>Zingiberaceae</taxon>
        <taxon>Zingiber</taxon>
    </lineage>
</organism>
<evidence type="ECO:0000259" key="1">
    <source>
        <dbReference type="Pfam" id="PF25598"/>
    </source>
</evidence>
<dbReference type="PANTHER" id="PTHR47873">
    <property type="entry name" value="ARM REPEAT SUPERFAMILY PROTEIN"/>
    <property type="match status" value="1"/>
</dbReference>
<feature type="domain" description="U-box" evidence="1">
    <location>
        <begin position="245"/>
        <end position="424"/>
    </location>
</feature>
<accession>A0A8J5GWB8</accession>
<dbReference type="PANTHER" id="PTHR47873:SF1">
    <property type="entry name" value="ARM REPEAT SUPERFAMILY PROTEIN"/>
    <property type="match status" value="1"/>
</dbReference>
<dbReference type="EMBL" id="JACMSC010000008">
    <property type="protein sequence ID" value="KAG6511161.1"/>
    <property type="molecule type" value="Genomic_DNA"/>
</dbReference>
<name>A0A8J5GWB8_ZINOF</name>